<comment type="caution">
    <text evidence="1">The sequence shown here is derived from an EMBL/GenBank/DDBJ whole genome shotgun (WGS) entry which is preliminary data.</text>
</comment>
<protein>
    <submittedName>
        <fullName evidence="1">Uncharacterized protein</fullName>
    </submittedName>
</protein>
<dbReference type="Pfam" id="PF00234">
    <property type="entry name" value="Tryp_alpha_amyl"/>
    <property type="match status" value="1"/>
</dbReference>
<dbReference type="Gene3D" id="1.10.110.10">
    <property type="entry name" value="Plant lipid-transfer and hydrophobic proteins"/>
    <property type="match status" value="1"/>
</dbReference>
<dbReference type="SMART" id="SM00499">
    <property type="entry name" value="AAI"/>
    <property type="match status" value="1"/>
</dbReference>
<dbReference type="PRINTS" id="PR00382">
    <property type="entry name" value="LIPIDTRNSFER"/>
</dbReference>
<dbReference type="CDD" id="cd01960">
    <property type="entry name" value="nsLTP1"/>
    <property type="match status" value="1"/>
</dbReference>
<name>A0ABQ9MH62_HEVBR</name>
<dbReference type="Proteomes" id="UP001174677">
    <property type="component" value="Chromosome 5"/>
</dbReference>
<dbReference type="PANTHER" id="PTHR33076">
    <property type="entry name" value="NON-SPECIFIC LIPID-TRANSFER PROTEIN 2-RELATED"/>
    <property type="match status" value="1"/>
</dbReference>
<accession>A0ABQ9MH62</accession>
<evidence type="ECO:0000313" key="2">
    <source>
        <dbReference type="Proteomes" id="UP001174677"/>
    </source>
</evidence>
<evidence type="ECO:0000313" key="1">
    <source>
        <dbReference type="EMBL" id="KAJ9179657.1"/>
    </source>
</evidence>
<sequence>MAALKMVSFLVLCMLVAAPMTAQAITCGQVQSALVPCLSYLKTTGPTPPATCCNGVRTINNAAKTTADRRTACQCLKSAAGSVKGLNPTTVAGLPGKCGVNIPYKISLSTNCATVK</sequence>
<dbReference type="GO" id="GO:0008289">
    <property type="term" value="F:lipid binding"/>
    <property type="evidence" value="ECO:0007669"/>
    <property type="project" value="UniProtKB-KW"/>
</dbReference>
<dbReference type="GO" id="GO:0006869">
    <property type="term" value="P:lipid transport"/>
    <property type="evidence" value="ECO:0007669"/>
    <property type="project" value="InterPro"/>
</dbReference>
<keyword evidence="2" id="KW-1185">Reference proteome</keyword>
<dbReference type="InterPro" id="IPR036312">
    <property type="entry name" value="Bifun_inhib/LTP/seed_sf"/>
</dbReference>
<proteinExistence type="predicted"/>
<dbReference type="PROSITE" id="PS00597">
    <property type="entry name" value="PLANT_LTP"/>
    <property type="match status" value="1"/>
</dbReference>
<organism evidence="1 2">
    <name type="scientific">Hevea brasiliensis</name>
    <name type="common">Para rubber tree</name>
    <name type="synonym">Siphonia brasiliensis</name>
    <dbReference type="NCBI Taxonomy" id="3981"/>
    <lineage>
        <taxon>Eukaryota</taxon>
        <taxon>Viridiplantae</taxon>
        <taxon>Streptophyta</taxon>
        <taxon>Embryophyta</taxon>
        <taxon>Tracheophyta</taxon>
        <taxon>Spermatophyta</taxon>
        <taxon>Magnoliopsida</taxon>
        <taxon>eudicotyledons</taxon>
        <taxon>Gunneridae</taxon>
        <taxon>Pentapetalae</taxon>
        <taxon>rosids</taxon>
        <taxon>fabids</taxon>
        <taxon>Malpighiales</taxon>
        <taxon>Euphorbiaceae</taxon>
        <taxon>Crotonoideae</taxon>
        <taxon>Micrandreae</taxon>
        <taxon>Hevea</taxon>
    </lineage>
</organism>
<dbReference type="InterPro" id="IPR000528">
    <property type="entry name" value="Plant_nsLTP"/>
</dbReference>
<gene>
    <name evidence="1" type="ORF">P3X46_008003</name>
</gene>
<reference evidence="1" key="1">
    <citation type="journal article" date="2023" name="Plant Biotechnol. J.">
        <title>Chromosome-level wild Hevea brasiliensis genome provides new tools for genomic-assisted breeding and valuable loci to elevate rubber yield.</title>
        <authorList>
            <person name="Cheng H."/>
            <person name="Song X."/>
            <person name="Hu Y."/>
            <person name="Wu T."/>
            <person name="Yang Q."/>
            <person name="An Z."/>
            <person name="Feng S."/>
            <person name="Deng Z."/>
            <person name="Wu W."/>
            <person name="Zeng X."/>
            <person name="Tu M."/>
            <person name="Wang X."/>
            <person name="Huang H."/>
        </authorList>
    </citation>
    <scope>NUCLEOTIDE SEQUENCE</scope>
    <source>
        <strain evidence="1">MT/VB/25A 57/8</strain>
    </source>
</reference>
<dbReference type="EMBL" id="JARPOI010000005">
    <property type="protein sequence ID" value="KAJ9179657.1"/>
    <property type="molecule type" value="Genomic_DNA"/>
</dbReference>
<dbReference type="SUPFAM" id="SSF47699">
    <property type="entry name" value="Bifunctional inhibitor/lipid-transfer protein/seed storage 2S albumin"/>
    <property type="match status" value="1"/>
</dbReference>
<dbReference type="InterPro" id="IPR016140">
    <property type="entry name" value="Bifunc_inhib/LTP/seed_store"/>
</dbReference>